<comment type="similarity">
    <text evidence="2">Belongs to the bacterial solute-binding protein 8 family.</text>
</comment>
<evidence type="ECO:0000256" key="2">
    <source>
        <dbReference type="ARBA" id="ARBA00008814"/>
    </source>
</evidence>
<evidence type="ECO:0000259" key="6">
    <source>
        <dbReference type="PROSITE" id="PS50983"/>
    </source>
</evidence>
<reference evidence="7 8" key="1">
    <citation type="submission" date="2024-06" db="EMBL/GenBank/DDBJ databases">
        <title>Genomic Encyclopedia of Type Strains, Phase IV (KMG-IV): sequencing the most valuable type-strain genomes for metagenomic binning, comparative biology and taxonomic classification.</title>
        <authorList>
            <person name="Goeker M."/>
        </authorList>
    </citation>
    <scope>NUCLEOTIDE SEQUENCE [LARGE SCALE GENOMIC DNA]</scope>
    <source>
        <strain evidence="7 8">DSM 28303</strain>
    </source>
</reference>
<evidence type="ECO:0000256" key="3">
    <source>
        <dbReference type="ARBA" id="ARBA00022448"/>
    </source>
</evidence>
<gene>
    <name evidence="7" type="ORF">ABID29_000196</name>
</gene>
<dbReference type="RefSeq" id="WP_354363778.1">
    <property type="nucleotide sequence ID" value="NZ_JBEPLO010000002.1"/>
</dbReference>
<evidence type="ECO:0000256" key="5">
    <source>
        <dbReference type="SAM" id="SignalP"/>
    </source>
</evidence>
<comment type="subcellular location">
    <subcellularLocation>
        <location evidence="1">Cell envelope</location>
    </subcellularLocation>
</comment>
<accession>A0ABV2FEU5</accession>
<dbReference type="PANTHER" id="PTHR30532">
    <property type="entry name" value="IRON III DICITRATE-BINDING PERIPLASMIC PROTEIN"/>
    <property type="match status" value="1"/>
</dbReference>
<evidence type="ECO:0000313" key="8">
    <source>
        <dbReference type="Proteomes" id="UP001549122"/>
    </source>
</evidence>
<organism evidence="7 8">
    <name type="scientific">Streptococcus rupicaprae</name>
    <dbReference type="NCBI Taxonomy" id="759619"/>
    <lineage>
        <taxon>Bacteria</taxon>
        <taxon>Bacillati</taxon>
        <taxon>Bacillota</taxon>
        <taxon>Bacilli</taxon>
        <taxon>Lactobacillales</taxon>
        <taxon>Streptococcaceae</taxon>
        <taxon>Streptococcus</taxon>
    </lineage>
</organism>
<comment type="caution">
    <text evidence="7">The sequence shown here is derived from an EMBL/GenBank/DDBJ whole genome shotgun (WGS) entry which is preliminary data.</text>
</comment>
<dbReference type="InterPro" id="IPR051313">
    <property type="entry name" value="Bact_iron-sidero_bind"/>
</dbReference>
<dbReference type="PROSITE" id="PS50983">
    <property type="entry name" value="FE_B12_PBP"/>
    <property type="match status" value="1"/>
</dbReference>
<dbReference type="CDD" id="cd01138">
    <property type="entry name" value="FeuA"/>
    <property type="match status" value="1"/>
</dbReference>
<keyword evidence="8" id="KW-1185">Reference proteome</keyword>
<keyword evidence="3" id="KW-0813">Transport</keyword>
<evidence type="ECO:0000256" key="4">
    <source>
        <dbReference type="ARBA" id="ARBA00022729"/>
    </source>
</evidence>
<proteinExistence type="inferred from homology"/>
<dbReference type="PROSITE" id="PS51257">
    <property type="entry name" value="PROKAR_LIPOPROTEIN"/>
    <property type="match status" value="1"/>
</dbReference>
<dbReference type="Pfam" id="PF01497">
    <property type="entry name" value="Peripla_BP_2"/>
    <property type="match status" value="1"/>
</dbReference>
<feature type="signal peptide" evidence="5">
    <location>
        <begin position="1"/>
        <end position="26"/>
    </location>
</feature>
<dbReference type="Proteomes" id="UP001549122">
    <property type="component" value="Unassembled WGS sequence"/>
</dbReference>
<dbReference type="Gene3D" id="3.40.50.1980">
    <property type="entry name" value="Nitrogenase molybdenum iron protein domain"/>
    <property type="match status" value="2"/>
</dbReference>
<feature type="domain" description="Fe/B12 periplasmic-binding" evidence="6">
    <location>
        <begin position="57"/>
        <end position="310"/>
    </location>
</feature>
<evidence type="ECO:0000256" key="1">
    <source>
        <dbReference type="ARBA" id="ARBA00004196"/>
    </source>
</evidence>
<evidence type="ECO:0000313" key="7">
    <source>
        <dbReference type="EMBL" id="MET3557087.1"/>
    </source>
</evidence>
<dbReference type="PANTHER" id="PTHR30532:SF26">
    <property type="entry name" value="IRON(3+)-HYDROXAMATE-BINDING PROTEIN FHUD"/>
    <property type="match status" value="1"/>
</dbReference>
<dbReference type="EMBL" id="JBEPLO010000002">
    <property type="protein sequence ID" value="MET3557087.1"/>
    <property type="molecule type" value="Genomic_DNA"/>
</dbReference>
<feature type="chain" id="PRO_5047340139" evidence="5">
    <location>
        <begin position="27"/>
        <end position="311"/>
    </location>
</feature>
<name>A0ABV2FEU5_9STRE</name>
<dbReference type="InterPro" id="IPR002491">
    <property type="entry name" value="ABC_transptr_periplasmic_BD"/>
</dbReference>
<dbReference type="SUPFAM" id="SSF53807">
    <property type="entry name" value="Helical backbone' metal receptor"/>
    <property type="match status" value="1"/>
</dbReference>
<protein>
    <submittedName>
        <fullName evidence="7">Iron complex transport system substrate-binding protein</fullName>
    </submittedName>
</protein>
<sequence length="311" mass="33992">MKKYLMLLVTCFAALLLVACGQGKQAEEASTAEVILSKKPDIKGVTYYGDVPANPQRVVVVSSTYTGYLLNLDLNLVGVTSYDKKNPVLKDHLTQAKEVAATDLEAILALEPDLIVVGTTEENVPELAEIAPVIALDYGARSYLELVTDFGAIFNQEEASAKWLSDWETKTKAVAEELKAAIGEDSTFTIMGLYEKEIYLFGENWGRGGEIVHQALGFKAPQKVVDEVFGPGYLAISQEVVGDYAGDYLVVAAEDDQTGTSLYESDVWQAIPAVKNGHVIRVDANAFYFNDPMSLEYELETLREAILATVK</sequence>
<keyword evidence="4 5" id="KW-0732">Signal</keyword>